<dbReference type="Proteomes" id="UP000606786">
    <property type="component" value="Unassembled WGS sequence"/>
</dbReference>
<proteinExistence type="predicted"/>
<sequence length="70" mass="7964">ALKLPKARSVCARSEASTTKIAFHCYNNNNEDNKNCETSMRLGGKIQFELQIAGDAEVLKFRSELYRQRV</sequence>
<name>A0A811V4N7_CERCA</name>
<organism evidence="1 2">
    <name type="scientific">Ceratitis capitata</name>
    <name type="common">Mediterranean fruit fly</name>
    <name type="synonym">Tephritis capitata</name>
    <dbReference type="NCBI Taxonomy" id="7213"/>
    <lineage>
        <taxon>Eukaryota</taxon>
        <taxon>Metazoa</taxon>
        <taxon>Ecdysozoa</taxon>
        <taxon>Arthropoda</taxon>
        <taxon>Hexapoda</taxon>
        <taxon>Insecta</taxon>
        <taxon>Pterygota</taxon>
        <taxon>Neoptera</taxon>
        <taxon>Endopterygota</taxon>
        <taxon>Diptera</taxon>
        <taxon>Brachycera</taxon>
        <taxon>Muscomorpha</taxon>
        <taxon>Tephritoidea</taxon>
        <taxon>Tephritidae</taxon>
        <taxon>Ceratitis</taxon>
        <taxon>Ceratitis</taxon>
    </lineage>
</organism>
<accession>A0A811V4N7</accession>
<dbReference type="AlphaFoldDB" id="A0A811V4N7"/>
<keyword evidence="2" id="KW-1185">Reference proteome</keyword>
<comment type="caution">
    <text evidence="1">The sequence shown here is derived from an EMBL/GenBank/DDBJ whole genome shotgun (WGS) entry which is preliminary data.</text>
</comment>
<feature type="non-terminal residue" evidence="1">
    <location>
        <position position="1"/>
    </location>
</feature>
<protein>
    <submittedName>
        <fullName evidence="1">(Mediterranean fruit fly) hypothetical protein</fullName>
    </submittedName>
</protein>
<dbReference type="EMBL" id="CAJHJT010000034">
    <property type="protein sequence ID" value="CAD7005508.1"/>
    <property type="molecule type" value="Genomic_DNA"/>
</dbReference>
<evidence type="ECO:0000313" key="2">
    <source>
        <dbReference type="Proteomes" id="UP000606786"/>
    </source>
</evidence>
<evidence type="ECO:0000313" key="1">
    <source>
        <dbReference type="EMBL" id="CAD7005508.1"/>
    </source>
</evidence>
<reference evidence="1" key="1">
    <citation type="submission" date="2020-11" db="EMBL/GenBank/DDBJ databases">
        <authorList>
            <person name="Whitehead M."/>
        </authorList>
    </citation>
    <scope>NUCLEOTIDE SEQUENCE</scope>
    <source>
        <strain evidence="1">EGII</strain>
    </source>
</reference>
<gene>
    <name evidence="1" type="ORF">CCAP1982_LOCUS13868</name>
</gene>